<feature type="domain" description="PanZ acetyltransferase (GNAT)" evidence="1">
    <location>
        <begin position="2"/>
        <end position="31"/>
    </location>
</feature>
<dbReference type="EMBL" id="LR590464">
    <property type="protein sequence ID" value="VTP81959.1"/>
    <property type="molecule type" value="Genomic_DNA"/>
</dbReference>
<evidence type="ECO:0000259" key="1">
    <source>
        <dbReference type="Pfam" id="PF12568"/>
    </source>
</evidence>
<organism evidence="2 3">
    <name type="scientific">Leclercia adecarboxylata</name>
    <dbReference type="NCBI Taxonomy" id="83655"/>
    <lineage>
        <taxon>Bacteria</taxon>
        <taxon>Pseudomonadati</taxon>
        <taxon>Pseudomonadota</taxon>
        <taxon>Gammaproteobacteria</taxon>
        <taxon>Enterobacterales</taxon>
        <taxon>Enterobacteriaceae</taxon>
        <taxon>Leclercia</taxon>
    </lineage>
</organism>
<reference evidence="2 3" key="1">
    <citation type="submission" date="2019-05" db="EMBL/GenBank/DDBJ databases">
        <authorList>
            <consortium name="Pathogen Informatics"/>
        </authorList>
    </citation>
    <scope>NUCLEOTIDE SEQUENCE [LARGE SCALE GENOMIC DNA]</scope>
    <source>
        <strain evidence="2 3">NCTC13032</strain>
    </source>
</reference>
<dbReference type="InterPro" id="IPR040448">
    <property type="entry name" value="PanZ_GNAT"/>
</dbReference>
<evidence type="ECO:0000313" key="2">
    <source>
        <dbReference type="EMBL" id="VTP81959.1"/>
    </source>
</evidence>
<name>A0A4U9J0E6_9ENTR</name>
<dbReference type="AlphaFoldDB" id="A0A4U9J0E6"/>
<evidence type="ECO:0000313" key="3">
    <source>
        <dbReference type="Proteomes" id="UP000310719"/>
    </source>
</evidence>
<sequence>MKLTIHRLENFSDQDHIDLNKIWPEYSPPHLPLMKHTVFMLRVLMSGY</sequence>
<protein>
    <submittedName>
        <fullName evidence="2">Acetyltransferase, GNAT family</fullName>
    </submittedName>
</protein>
<dbReference type="GO" id="GO:0016740">
    <property type="term" value="F:transferase activity"/>
    <property type="evidence" value="ECO:0007669"/>
    <property type="project" value="UniProtKB-KW"/>
</dbReference>
<dbReference type="Pfam" id="PF12568">
    <property type="entry name" value="PanZ"/>
    <property type="match status" value="1"/>
</dbReference>
<accession>A0A4U9J0E6</accession>
<gene>
    <name evidence="2" type="primary">yhhK_1</name>
    <name evidence="2" type="ORF">NCTC13032_06959</name>
</gene>
<keyword evidence="2" id="KW-0808">Transferase</keyword>
<dbReference type="Gene3D" id="3.40.630.30">
    <property type="match status" value="1"/>
</dbReference>
<proteinExistence type="predicted"/>
<dbReference type="Proteomes" id="UP000310719">
    <property type="component" value="Chromosome"/>
</dbReference>